<dbReference type="InterPro" id="IPR044974">
    <property type="entry name" value="Disease_R_plants"/>
</dbReference>
<dbReference type="InterPro" id="IPR000157">
    <property type="entry name" value="TIR_dom"/>
</dbReference>
<dbReference type="EMBL" id="JANJYI010000004">
    <property type="protein sequence ID" value="KAK2653935.1"/>
    <property type="molecule type" value="Genomic_DNA"/>
</dbReference>
<dbReference type="InterPro" id="IPR035897">
    <property type="entry name" value="Toll_tir_struct_dom_sf"/>
</dbReference>
<accession>A0AAE0CJY9</accession>
<protein>
    <recommendedName>
        <fullName evidence="1">TIR domain-containing protein</fullName>
    </recommendedName>
</protein>
<evidence type="ECO:0000313" key="3">
    <source>
        <dbReference type="Proteomes" id="UP001280121"/>
    </source>
</evidence>
<dbReference type="AlphaFoldDB" id="A0AAE0CJY9"/>
<organism evidence="2 3">
    <name type="scientific">Dipteronia dyeriana</name>
    <dbReference type="NCBI Taxonomy" id="168575"/>
    <lineage>
        <taxon>Eukaryota</taxon>
        <taxon>Viridiplantae</taxon>
        <taxon>Streptophyta</taxon>
        <taxon>Embryophyta</taxon>
        <taxon>Tracheophyta</taxon>
        <taxon>Spermatophyta</taxon>
        <taxon>Magnoliopsida</taxon>
        <taxon>eudicotyledons</taxon>
        <taxon>Gunneridae</taxon>
        <taxon>Pentapetalae</taxon>
        <taxon>rosids</taxon>
        <taxon>malvids</taxon>
        <taxon>Sapindales</taxon>
        <taxon>Sapindaceae</taxon>
        <taxon>Hippocastanoideae</taxon>
        <taxon>Acereae</taxon>
        <taxon>Dipteronia</taxon>
    </lineage>
</organism>
<sequence>MNQNGSFAVAFAKHQQCAKIVSLDQVQRWKDAFKEATSISGFDSHVYRNECELIEAIVQDVLKRLNDSPSTDTSSHLVGIHSKIKHIESLLCLECKDVRSVGLCGVGGIGKTTLACAVFIKISCQFEVLISLRTSMKN</sequence>
<dbReference type="PANTHER" id="PTHR11017:SF479">
    <property type="entry name" value="DISEASE RESISTANCE PROTEIN (TIR-NBS-LRR CLASS) FAMILY"/>
    <property type="match status" value="1"/>
</dbReference>
<dbReference type="InterPro" id="IPR027417">
    <property type="entry name" value="P-loop_NTPase"/>
</dbReference>
<name>A0AAE0CJY9_9ROSI</name>
<dbReference type="Proteomes" id="UP001280121">
    <property type="component" value="Unassembled WGS sequence"/>
</dbReference>
<proteinExistence type="predicted"/>
<dbReference type="Gene3D" id="3.40.50.300">
    <property type="entry name" value="P-loop containing nucleotide triphosphate hydrolases"/>
    <property type="match status" value="1"/>
</dbReference>
<reference evidence="2" key="1">
    <citation type="journal article" date="2023" name="Plant J.">
        <title>Genome sequences and population genomics provide insights into the demographic history, inbreeding, and mutation load of two 'living fossil' tree species of Dipteronia.</title>
        <authorList>
            <person name="Feng Y."/>
            <person name="Comes H.P."/>
            <person name="Chen J."/>
            <person name="Zhu S."/>
            <person name="Lu R."/>
            <person name="Zhang X."/>
            <person name="Li P."/>
            <person name="Qiu J."/>
            <person name="Olsen K.M."/>
            <person name="Qiu Y."/>
        </authorList>
    </citation>
    <scope>NUCLEOTIDE SEQUENCE</scope>
    <source>
        <strain evidence="2">KIB01</strain>
    </source>
</reference>
<dbReference type="PANTHER" id="PTHR11017">
    <property type="entry name" value="LEUCINE-RICH REPEAT-CONTAINING PROTEIN"/>
    <property type="match status" value="1"/>
</dbReference>
<dbReference type="Gene3D" id="3.40.50.10140">
    <property type="entry name" value="Toll/interleukin-1 receptor homology (TIR) domain"/>
    <property type="match status" value="1"/>
</dbReference>
<keyword evidence="3" id="KW-1185">Reference proteome</keyword>
<evidence type="ECO:0000313" key="2">
    <source>
        <dbReference type="EMBL" id="KAK2653935.1"/>
    </source>
</evidence>
<feature type="domain" description="TIR" evidence="1">
    <location>
        <begin position="2"/>
        <end position="80"/>
    </location>
</feature>
<comment type="caution">
    <text evidence="2">The sequence shown here is derived from an EMBL/GenBank/DDBJ whole genome shotgun (WGS) entry which is preliminary data.</text>
</comment>
<dbReference type="GO" id="GO:0007165">
    <property type="term" value="P:signal transduction"/>
    <property type="evidence" value="ECO:0007669"/>
    <property type="project" value="InterPro"/>
</dbReference>
<evidence type="ECO:0000259" key="1">
    <source>
        <dbReference type="Pfam" id="PF01582"/>
    </source>
</evidence>
<dbReference type="Pfam" id="PF01582">
    <property type="entry name" value="TIR"/>
    <property type="match status" value="1"/>
</dbReference>
<dbReference type="SUPFAM" id="SSF52540">
    <property type="entry name" value="P-loop containing nucleoside triphosphate hydrolases"/>
    <property type="match status" value="1"/>
</dbReference>
<dbReference type="GO" id="GO:0006952">
    <property type="term" value="P:defense response"/>
    <property type="evidence" value="ECO:0007669"/>
    <property type="project" value="InterPro"/>
</dbReference>
<gene>
    <name evidence="2" type="ORF">Ddye_013791</name>
</gene>